<organism evidence="6 7">
    <name type="scientific">Streptomyces argenteolus</name>
    <dbReference type="NCBI Taxonomy" id="67274"/>
    <lineage>
        <taxon>Bacteria</taxon>
        <taxon>Bacillati</taxon>
        <taxon>Actinomycetota</taxon>
        <taxon>Actinomycetes</taxon>
        <taxon>Kitasatosporales</taxon>
        <taxon>Streptomycetaceae</taxon>
        <taxon>Streptomyces</taxon>
    </lineage>
</organism>
<proteinExistence type="predicted"/>
<dbReference type="InterPro" id="IPR016035">
    <property type="entry name" value="Acyl_Trfase/lysoPLipase"/>
</dbReference>
<feature type="domain" description="Malonyl-CoA-[acyl-carrier-protein] transacylase small" evidence="5">
    <location>
        <begin position="138"/>
        <end position="199"/>
    </location>
</feature>
<keyword evidence="7" id="KW-1185">Reference proteome</keyword>
<dbReference type="EMBL" id="JBIBEG010000009">
    <property type="protein sequence ID" value="MFF5899866.1"/>
    <property type="molecule type" value="Genomic_DNA"/>
</dbReference>
<gene>
    <name evidence="6" type="ORF">ACFY8O_28600</name>
</gene>
<evidence type="ECO:0000256" key="2">
    <source>
        <dbReference type="ARBA" id="ARBA00022679"/>
    </source>
</evidence>
<keyword evidence="3" id="KW-0012">Acyltransferase</keyword>
<name>A0ABW6XDR0_9ACTN</name>
<dbReference type="InterPro" id="IPR050858">
    <property type="entry name" value="Mal-CoA-ACP_Trans/PKS_FabD"/>
</dbReference>
<dbReference type="PANTHER" id="PTHR42681:SF1">
    <property type="entry name" value="MALONYL-COA-ACYL CARRIER PROTEIN TRANSACYLASE, MITOCHONDRIAL"/>
    <property type="match status" value="1"/>
</dbReference>
<dbReference type="InterPro" id="IPR049416">
    <property type="entry name" value="VinK-like_small"/>
</dbReference>
<dbReference type="SUPFAM" id="SSF52151">
    <property type="entry name" value="FabD/lysophospholipase-like"/>
    <property type="match status" value="1"/>
</dbReference>
<evidence type="ECO:0000313" key="7">
    <source>
        <dbReference type="Proteomes" id="UP001602322"/>
    </source>
</evidence>
<comment type="catalytic activity">
    <reaction evidence="4">
        <text>holo-[ACP] + malonyl-CoA = malonyl-[ACP] + CoA</text>
        <dbReference type="Rhea" id="RHEA:41792"/>
        <dbReference type="Rhea" id="RHEA-COMP:9623"/>
        <dbReference type="Rhea" id="RHEA-COMP:9685"/>
        <dbReference type="ChEBI" id="CHEBI:57287"/>
        <dbReference type="ChEBI" id="CHEBI:57384"/>
        <dbReference type="ChEBI" id="CHEBI:64479"/>
        <dbReference type="ChEBI" id="CHEBI:78449"/>
        <dbReference type="EC" id="2.3.1.39"/>
    </reaction>
</comment>
<evidence type="ECO:0000259" key="5">
    <source>
        <dbReference type="Pfam" id="PF21124"/>
    </source>
</evidence>
<reference evidence="6 7" key="1">
    <citation type="submission" date="2024-10" db="EMBL/GenBank/DDBJ databases">
        <title>The Natural Products Discovery Center: Release of the First 8490 Sequenced Strains for Exploring Actinobacteria Biosynthetic Diversity.</title>
        <authorList>
            <person name="Kalkreuter E."/>
            <person name="Kautsar S.A."/>
            <person name="Yang D."/>
            <person name="Bader C.D."/>
            <person name="Teijaro C.N."/>
            <person name="Fluegel L."/>
            <person name="Davis C.M."/>
            <person name="Simpson J.R."/>
            <person name="Lauterbach L."/>
            <person name="Steele A.D."/>
            <person name="Gui C."/>
            <person name="Meng S."/>
            <person name="Li G."/>
            <person name="Viehrig K."/>
            <person name="Ye F."/>
            <person name="Su P."/>
            <person name="Kiefer A.F."/>
            <person name="Nichols A."/>
            <person name="Cepeda A.J."/>
            <person name="Yan W."/>
            <person name="Fan B."/>
            <person name="Jiang Y."/>
            <person name="Adhikari A."/>
            <person name="Zheng C.-J."/>
            <person name="Schuster L."/>
            <person name="Cowan T.M."/>
            <person name="Smanski M.J."/>
            <person name="Chevrette M.G."/>
            <person name="De Carvalho L.P.S."/>
            <person name="Shen B."/>
        </authorList>
    </citation>
    <scope>NUCLEOTIDE SEQUENCE [LARGE SCALE GENOMIC DNA]</scope>
    <source>
        <strain evidence="6 7">NPDC012540</strain>
    </source>
</reference>
<protein>
    <recommendedName>
        <fullName evidence="1">[acyl-carrier-protein] S-malonyltransferase</fullName>
        <ecNumber evidence="1">2.3.1.39</ecNumber>
    </recommendedName>
</protein>
<accession>A0ABW6XDR0</accession>
<dbReference type="InterPro" id="IPR001227">
    <property type="entry name" value="Ac_transferase_dom_sf"/>
</dbReference>
<evidence type="ECO:0000313" key="6">
    <source>
        <dbReference type="EMBL" id="MFF5899866.1"/>
    </source>
</evidence>
<dbReference type="PANTHER" id="PTHR42681">
    <property type="entry name" value="MALONYL-COA-ACYL CARRIER PROTEIN TRANSACYLASE, MITOCHONDRIAL"/>
    <property type="match status" value="1"/>
</dbReference>
<evidence type="ECO:0000256" key="1">
    <source>
        <dbReference type="ARBA" id="ARBA00013258"/>
    </source>
</evidence>
<dbReference type="RefSeq" id="WP_208766129.1">
    <property type="nucleotide sequence ID" value="NZ_JBIBEG010000009.1"/>
</dbReference>
<evidence type="ECO:0000256" key="3">
    <source>
        <dbReference type="ARBA" id="ARBA00023315"/>
    </source>
</evidence>
<dbReference type="Gene3D" id="3.40.366.10">
    <property type="entry name" value="Malonyl-Coenzyme A Acyl Carrier Protein, domain 2"/>
    <property type="match status" value="2"/>
</dbReference>
<evidence type="ECO:0000256" key="4">
    <source>
        <dbReference type="ARBA" id="ARBA00048462"/>
    </source>
</evidence>
<keyword evidence="2" id="KW-0808">Transferase</keyword>
<dbReference type="Proteomes" id="UP001602322">
    <property type="component" value="Unassembled WGS sequence"/>
</dbReference>
<dbReference type="Pfam" id="PF21124">
    <property type="entry name" value="VinK_C"/>
    <property type="match status" value="1"/>
</dbReference>
<comment type="caution">
    <text evidence="6">The sequence shown here is derived from an EMBL/GenBank/DDBJ whole genome shotgun (WGS) entry which is preliminary data.</text>
</comment>
<dbReference type="EC" id="2.3.1.39" evidence="1"/>
<sequence length="315" mass="34916">MDKETRTGHAVVFPGMGPTRFEDVARFMVINPQARKLVAAADERLGYSLIDRYRDTEGDYSEYAQVAFLVNSLALARWAESALGCETTVCVGPSFGNKALAVHSGALDFADGVTMTARFARVLDDYFATEHREAVTLSFARTPPETLRTVRDELDAMGEWHDITCQVDDDFAMLTLSRSRLEWLQTRLRALGGLPLYVMHPPMHSPAFDGLRRRIEDEALAGLRFSDPQVPVISDHDGKLLTTGAEVRELILDGCVRAVHWPDALTALRDRGVGRLFVAGQDALFGRVSVATRNFEVTAVDPRLALRPQRRGGAR</sequence>